<dbReference type="EMBL" id="BKCJ010003204">
    <property type="protein sequence ID" value="GEU53640.1"/>
    <property type="molecule type" value="Genomic_DNA"/>
</dbReference>
<comment type="caution">
    <text evidence="1">The sequence shown here is derived from an EMBL/GenBank/DDBJ whole genome shotgun (WGS) entry which is preliminary data.</text>
</comment>
<dbReference type="AlphaFoldDB" id="A0A6L2KXX8"/>
<organism evidence="1">
    <name type="scientific">Tanacetum cinerariifolium</name>
    <name type="common">Dalmatian daisy</name>
    <name type="synonym">Chrysanthemum cinerariifolium</name>
    <dbReference type="NCBI Taxonomy" id="118510"/>
    <lineage>
        <taxon>Eukaryota</taxon>
        <taxon>Viridiplantae</taxon>
        <taxon>Streptophyta</taxon>
        <taxon>Embryophyta</taxon>
        <taxon>Tracheophyta</taxon>
        <taxon>Spermatophyta</taxon>
        <taxon>Magnoliopsida</taxon>
        <taxon>eudicotyledons</taxon>
        <taxon>Gunneridae</taxon>
        <taxon>Pentapetalae</taxon>
        <taxon>asterids</taxon>
        <taxon>campanulids</taxon>
        <taxon>Asterales</taxon>
        <taxon>Asteraceae</taxon>
        <taxon>Asteroideae</taxon>
        <taxon>Anthemideae</taxon>
        <taxon>Anthemidinae</taxon>
        <taxon>Tanacetum</taxon>
    </lineage>
</organism>
<evidence type="ECO:0000313" key="1">
    <source>
        <dbReference type="EMBL" id="GEU53640.1"/>
    </source>
</evidence>
<protein>
    <submittedName>
        <fullName evidence="1">Uncharacterized protein</fullName>
    </submittedName>
</protein>
<reference evidence="1" key="1">
    <citation type="journal article" date="2019" name="Sci. Rep.">
        <title>Draft genome of Tanacetum cinerariifolium, the natural source of mosquito coil.</title>
        <authorList>
            <person name="Yamashiro T."/>
            <person name="Shiraishi A."/>
            <person name="Satake H."/>
            <person name="Nakayama K."/>
        </authorList>
    </citation>
    <scope>NUCLEOTIDE SEQUENCE</scope>
</reference>
<proteinExistence type="predicted"/>
<accession>A0A6L2KXX8</accession>
<sequence length="142" mass="15893">MTCAQHADKETYSASAVDIAVQSCFFELQLTSLLPRNCNPPYVLYNHLYILHGSHMHMQLVQIQNTLDTIGPCYRTVLGCGYGGGGGRIHDDSFCNEDSVEDLSLIEVKGFNSCWELEASTTLCCRFKFVLLLKIRENSPSH</sequence>
<name>A0A6L2KXX8_TANCI</name>
<gene>
    <name evidence="1" type="ORF">Tci_025618</name>
</gene>